<accession>A0AA88X3H2</accession>
<dbReference type="Pfam" id="PF07969">
    <property type="entry name" value="Amidohydro_3"/>
    <property type="match status" value="1"/>
</dbReference>
<dbReference type="Proteomes" id="UP001188597">
    <property type="component" value="Unassembled WGS sequence"/>
</dbReference>
<proteinExistence type="predicted"/>
<evidence type="ECO:0000313" key="3">
    <source>
        <dbReference type="Proteomes" id="UP001188597"/>
    </source>
</evidence>
<dbReference type="Gene3D" id="3.10.310.70">
    <property type="match status" value="1"/>
</dbReference>
<evidence type="ECO:0000259" key="1">
    <source>
        <dbReference type="Pfam" id="PF07969"/>
    </source>
</evidence>
<dbReference type="InterPro" id="IPR011059">
    <property type="entry name" value="Metal-dep_hydrolase_composite"/>
</dbReference>
<gene>
    <name evidence="2" type="ORF">RJ639_027447</name>
</gene>
<dbReference type="PANTHER" id="PTHR22642">
    <property type="entry name" value="IMIDAZOLONEPROPIONASE"/>
    <property type="match status" value="1"/>
</dbReference>
<feature type="domain" description="Amidohydrolase 3" evidence="1">
    <location>
        <begin position="26"/>
        <end position="120"/>
    </location>
</feature>
<organism evidence="2 3">
    <name type="scientific">Escallonia herrerae</name>
    <dbReference type="NCBI Taxonomy" id="1293975"/>
    <lineage>
        <taxon>Eukaryota</taxon>
        <taxon>Viridiplantae</taxon>
        <taxon>Streptophyta</taxon>
        <taxon>Embryophyta</taxon>
        <taxon>Tracheophyta</taxon>
        <taxon>Spermatophyta</taxon>
        <taxon>Magnoliopsida</taxon>
        <taxon>eudicotyledons</taxon>
        <taxon>Gunneridae</taxon>
        <taxon>Pentapetalae</taxon>
        <taxon>asterids</taxon>
        <taxon>campanulids</taxon>
        <taxon>Escalloniales</taxon>
        <taxon>Escalloniaceae</taxon>
        <taxon>Escallonia</taxon>
    </lineage>
</organism>
<reference evidence="2" key="1">
    <citation type="submission" date="2022-12" db="EMBL/GenBank/DDBJ databases">
        <title>Draft genome assemblies for two species of Escallonia (Escalloniales).</title>
        <authorList>
            <person name="Chanderbali A."/>
            <person name="Dervinis C."/>
            <person name="Anghel I."/>
            <person name="Soltis D."/>
            <person name="Soltis P."/>
            <person name="Zapata F."/>
        </authorList>
    </citation>
    <scope>NUCLEOTIDE SEQUENCE</scope>
    <source>
        <strain evidence="2">UCBG64.0493</strain>
        <tissue evidence="2">Leaf</tissue>
    </source>
</reference>
<dbReference type="GO" id="GO:0016810">
    <property type="term" value="F:hydrolase activity, acting on carbon-nitrogen (but not peptide) bonds"/>
    <property type="evidence" value="ECO:0007669"/>
    <property type="project" value="InterPro"/>
</dbReference>
<sequence length="120" mass="13082">MAVGSGRILRVGEFSSVQDLAGYGTKVLNLEGKIVVPGFIDSHVHLIFGGLQMARVELRGVSTKDEYETWNNDRWGGELPMASWIDEITAEHPVWLSRMDGHMGLANSVALKIAGVTNTT</sequence>
<dbReference type="InterPro" id="IPR013108">
    <property type="entry name" value="Amidohydro_3"/>
</dbReference>
<protein>
    <recommendedName>
        <fullName evidence="1">Amidohydrolase 3 domain-containing protein</fullName>
    </recommendedName>
</protein>
<evidence type="ECO:0000313" key="2">
    <source>
        <dbReference type="EMBL" id="KAK3038962.1"/>
    </source>
</evidence>
<comment type="caution">
    <text evidence="2">The sequence shown here is derived from an EMBL/GenBank/DDBJ whole genome shotgun (WGS) entry which is preliminary data.</text>
</comment>
<dbReference type="Gene3D" id="2.30.40.10">
    <property type="entry name" value="Urease, subunit C, domain 1"/>
    <property type="match status" value="1"/>
</dbReference>
<dbReference type="EMBL" id="JAVXUP010000086">
    <property type="protein sequence ID" value="KAK3038962.1"/>
    <property type="molecule type" value="Genomic_DNA"/>
</dbReference>
<dbReference type="PANTHER" id="PTHR22642:SF2">
    <property type="entry name" value="PROTEIN LONG AFTER FAR-RED 3"/>
    <property type="match status" value="1"/>
</dbReference>
<name>A0AA88X3H2_9ASTE</name>
<dbReference type="AlphaFoldDB" id="A0AA88X3H2"/>
<keyword evidence="3" id="KW-1185">Reference proteome</keyword>
<dbReference type="SUPFAM" id="SSF51338">
    <property type="entry name" value="Composite domain of metallo-dependent hydrolases"/>
    <property type="match status" value="1"/>
</dbReference>